<name>A0A6C0BLK7_9ZZZZ</name>
<dbReference type="EMBL" id="MN739201">
    <property type="protein sequence ID" value="QHS93255.1"/>
    <property type="molecule type" value="Genomic_DNA"/>
</dbReference>
<reference evidence="2" key="1">
    <citation type="journal article" date="2020" name="Nature">
        <title>Giant virus diversity and host interactions through global metagenomics.</title>
        <authorList>
            <person name="Schulz F."/>
            <person name="Roux S."/>
            <person name="Paez-Espino D."/>
            <person name="Jungbluth S."/>
            <person name="Walsh D.A."/>
            <person name="Denef V.J."/>
            <person name="McMahon K.D."/>
            <person name="Konstantinidis K.T."/>
            <person name="Eloe-Fadrosh E.A."/>
            <person name="Kyrpides N.C."/>
            <person name="Woyke T."/>
        </authorList>
    </citation>
    <scope>NUCLEOTIDE SEQUENCE</scope>
    <source>
        <strain evidence="2">GVMAG-M-3300017989-17</strain>
    </source>
</reference>
<evidence type="ECO:0000313" key="2">
    <source>
        <dbReference type="EMBL" id="QHS93255.1"/>
    </source>
</evidence>
<evidence type="ECO:0000256" key="1">
    <source>
        <dbReference type="SAM" id="MobiDB-lite"/>
    </source>
</evidence>
<organism evidence="2">
    <name type="scientific">viral metagenome</name>
    <dbReference type="NCBI Taxonomy" id="1070528"/>
    <lineage>
        <taxon>unclassified sequences</taxon>
        <taxon>metagenomes</taxon>
        <taxon>organismal metagenomes</taxon>
    </lineage>
</organism>
<feature type="compositionally biased region" description="Polar residues" evidence="1">
    <location>
        <begin position="106"/>
        <end position="117"/>
    </location>
</feature>
<proteinExistence type="predicted"/>
<protein>
    <submittedName>
        <fullName evidence="2">Uncharacterized protein</fullName>
    </submittedName>
</protein>
<feature type="region of interest" description="Disordered" evidence="1">
    <location>
        <begin position="87"/>
        <end position="125"/>
    </location>
</feature>
<sequence length="125" mass="13846">MSSSSSSSSCSTLSCLKNCNQDECMLVRQFLDFNPTGAVYLHRVIPVPCCQEVAGLKGSKNRLCMKFQEMRAPFFVEVAREHPGTCGKNHYSRTSCTKCTSHRSRTSCASHRSGQKSCKSHSSKK</sequence>
<accession>A0A6C0BLK7</accession>
<dbReference type="AlphaFoldDB" id="A0A6C0BLK7"/>